<dbReference type="PANTHER" id="PTHR23114:SF17">
    <property type="entry name" value="M7GPPPN-MRNA HYDROLASE"/>
    <property type="match status" value="1"/>
</dbReference>
<sequence length="164" mass="20102">MIQKKFDGYRANVGMVIRNLSGKVLLAKRCKKNSWQFPQGGINNQETVCEAMYRELFEEVGLKEKDVCILMQTKHWLRYDIPKEFMKSNNNFMMYIGQKQKWFFLQLVVSDKNINIKCNNFIEFDKWRWVSFWYPIRKIIFFKRNVYRKVLKKFSRFYINNFVE</sequence>
<keyword evidence="6" id="KW-1185">Reference proteome</keyword>
<dbReference type="GO" id="GO:0034353">
    <property type="term" value="F:mRNA 5'-diphosphatase activity"/>
    <property type="evidence" value="ECO:0007669"/>
    <property type="project" value="TreeGrafter"/>
</dbReference>
<dbReference type="PATRIC" id="fig|1594731.3.peg.14"/>
<dbReference type="InterPro" id="IPR020084">
    <property type="entry name" value="NUDIX_hydrolase_CS"/>
</dbReference>
<dbReference type="PANTHER" id="PTHR23114">
    <property type="entry name" value="M7GPPPN-MRNA HYDROLASE"/>
    <property type="match status" value="1"/>
</dbReference>
<dbReference type="SUPFAM" id="SSF55811">
    <property type="entry name" value="Nudix"/>
    <property type="match status" value="1"/>
</dbReference>
<comment type="similarity">
    <text evidence="3">Belongs to the Nudix hydrolase family. RppH subfamily.</text>
</comment>
<organism evidence="5 6">
    <name type="scientific">Candidatus Westeberhardia cardiocondylae</name>
    <dbReference type="NCBI Taxonomy" id="1594731"/>
    <lineage>
        <taxon>Bacteria</taxon>
        <taxon>Pseudomonadati</taxon>
        <taxon>Pseudomonadota</taxon>
        <taxon>Gammaproteobacteria</taxon>
        <taxon>Enterobacterales</taxon>
        <taxon>Enterobacteriaceae</taxon>
        <taxon>ant endosymbionts</taxon>
        <taxon>Candidatus Westeberhardia</taxon>
    </lineage>
</organism>
<dbReference type="NCBIfam" id="NF001937">
    <property type="entry name" value="PRK00714.1-4"/>
    <property type="match status" value="1"/>
</dbReference>
<dbReference type="RefSeq" id="WP_281263895.1">
    <property type="nucleotide sequence ID" value="NZ_LN774881.1"/>
</dbReference>
<dbReference type="AlphaFoldDB" id="A0A0H5BWE1"/>
<evidence type="ECO:0000256" key="1">
    <source>
        <dbReference type="ARBA" id="ARBA00001946"/>
    </source>
</evidence>
<dbReference type="InterPro" id="IPR000086">
    <property type="entry name" value="NUDIX_hydrolase_dom"/>
</dbReference>
<dbReference type="NCBIfam" id="NF001938">
    <property type="entry name" value="PRK00714.1-5"/>
    <property type="match status" value="1"/>
</dbReference>
<comment type="cofactor">
    <cofactor evidence="1">
        <name>Mg(2+)</name>
        <dbReference type="ChEBI" id="CHEBI:18420"/>
    </cofactor>
</comment>
<evidence type="ECO:0000259" key="4">
    <source>
        <dbReference type="PROSITE" id="PS51462"/>
    </source>
</evidence>
<gene>
    <name evidence="3 5" type="primary">rppH</name>
    <name evidence="3" type="synonym">nudH</name>
    <name evidence="5" type="ORF">WEOB_016</name>
</gene>
<feature type="short sequence motif" description="Nudix box" evidence="3">
    <location>
        <begin position="40"/>
        <end position="61"/>
    </location>
</feature>
<protein>
    <recommendedName>
        <fullName evidence="3">RNA pyrophosphohydrolase</fullName>
        <ecNumber evidence="3">3.6.1.-</ecNumber>
    </recommendedName>
    <alternativeName>
        <fullName evidence="3">(Di)nucleoside polyphosphate hydrolase</fullName>
    </alternativeName>
</protein>
<evidence type="ECO:0000256" key="3">
    <source>
        <dbReference type="HAMAP-Rule" id="MF_00298"/>
    </source>
</evidence>
<dbReference type="PROSITE" id="PS51462">
    <property type="entry name" value="NUDIX"/>
    <property type="match status" value="1"/>
</dbReference>
<dbReference type="HAMAP" id="MF_00298">
    <property type="entry name" value="Nudix_RppH"/>
    <property type="match status" value="1"/>
</dbReference>
<dbReference type="InterPro" id="IPR022927">
    <property type="entry name" value="RppH"/>
</dbReference>
<dbReference type="PROSITE" id="PS00893">
    <property type="entry name" value="NUDIX_BOX"/>
    <property type="match status" value="1"/>
</dbReference>
<evidence type="ECO:0000313" key="5">
    <source>
        <dbReference type="EMBL" id="CEN31987.1"/>
    </source>
</evidence>
<dbReference type="CDD" id="cd03671">
    <property type="entry name" value="NUDIX_Ap4A_hydrolase_plant_like"/>
    <property type="match status" value="1"/>
</dbReference>
<proteinExistence type="inferred from homology"/>
<dbReference type="Proteomes" id="UP000242753">
    <property type="component" value="Chromosome I"/>
</dbReference>
<dbReference type="EC" id="3.6.1.-" evidence="3"/>
<feature type="domain" description="Nudix hydrolase" evidence="4">
    <location>
        <begin position="8"/>
        <end position="152"/>
    </location>
</feature>
<dbReference type="GO" id="GO:0006402">
    <property type="term" value="P:mRNA catabolic process"/>
    <property type="evidence" value="ECO:0007669"/>
    <property type="project" value="TreeGrafter"/>
</dbReference>
<evidence type="ECO:0000256" key="2">
    <source>
        <dbReference type="ARBA" id="ARBA00022801"/>
    </source>
</evidence>
<dbReference type="InterPro" id="IPR015797">
    <property type="entry name" value="NUDIX_hydrolase-like_dom_sf"/>
</dbReference>
<dbReference type="STRING" id="1594731.WEOB_016"/>
<name>A0A0H5BWE1_9ENTR</name>
<keyword evidence="2 3" id="KW-0378">Hydrolase</keyword>
<dbReference type="EMBL" id="LN774881">
    <property type="protein sequence ID" value="CEN31987.1"/>
    <property type="molecule type" value="Genomic_DNA"/>
</dbReference>
<reference evidence="6" key="1">
    <citation type="submission" date="2015-01" db="EMBL/GenBank/DDBJ databases">
        <authorList>
            <person name="Manzano-Marin A."/>
            <person name="Manzano-Marin A."/>
        </authorList>
    </citation>
    <scope>NUCLEOTIDE SEQUENCE [LARGE SCALE GENOMIC DNA]</scope>
    <source>
        <strain evidence="6">obscurior</strain>
    </source>
</reference>
<accession>A0A0H5BWE1</accession>
<dbReference type="Pfam" id="PF00293">
    <property type="entry name" value="NUDIX"/>
    <property type="match status" value="1"/>
</dbReference>
<comment type="cofactor">
    <cofactor evidence="3">
        <name>a divalent metal cation</name>
        <dbReference type="ChEBI" id="CHEBI:60240"/>
    </cofactor>
</comment>
<dbReference type="KEGG" id="wca:WEOB_016"/>
<dbReference type="Gene3D" id="3.90.79.10">
    <property type="entry name" value="Nucleoside Triphosphate Pyrophosphohydrolase"/>
    <property type="match status" value="1"/>
</dbReference>
<dbReference type="GO" id="GO:0005737">
    <property type="term" value="C:cytoplasm"/>
    <property type="evidence" value="ECO:0007669"/>
    <property type="project" value="TreeGrafter"/>
</dbReference>
<comment type="function">
    <text evidence="3">Accelerates the degradation of transcripts by removing pyrophosphate from the 5'-end of triphosphorylated RNA, leading to a more labile monophosphorylated state that can stimulate subsequent ribonuclease cleavage.</text>
</comment>
<evidence type="ECO:0000313" key="6">
    <source>
        <dbReference type="Proteomes" id="UP000242753"/>
    </source>
</evidence>